<proteinExistence type="predicted"/>
<sequence>MDIRKPKGVASALPDLWKGILLFFKTPPCHKSKWHKGQEIELKVKTGTEMENDAKVKIDMGSTLESRARLKSEGEAVLGLQSKTEPKSRSESE</sequence>
<reference evidence="2 3" key="1">
    <citation type="journal article" date="2019" name="Commun. Biol.">
        <title>The bagworm genome reveals a unique fibroin gene that provides high tensile strength.</title>
        <authorList>
            <person name="Kono N."/>
            <person name="Nakamura H."/>
            <person name="Ohtoshi R."/>
            <person name="Tomita M."/>
            <person name="Numata K."/>
            <person name="Arakawa K."/>
        </authorList>
    </citation>
    <scope>NUCLEOTIDE SEQUENCE [LARGE SCALE GENOMIC DNA]</scope>
</reference>
<comment type="caution">
    <text evidence="2">The sequence shown here is derived from an EMBL/GenBank/DDBJ whole genome shotgun (WGS) entry which is preliminary data.</text>
</comment>
<protein>
    <submittedName>
        <fullName evidence="2">Uncharacterized protein</fullName>
    </submittedName>
</protein>
<accession>A0A4C1WIR5</accession>
<evidence type="ECO:0000313" key="2">
    <source>
        <dbReference type="EMBL" id="GBP50392.1"/>
    </source>
</evidence>
<evidence type="ECO:0000313" key="3">
    <source>
        <dbReference type="Proteomes" id="UP000299102"/>
    </source>
</evidence>
<evidence type="ECO:0000256" key="1">
    <source>
        <dbReference type="SAM" id="MobiDB-lite"/>
    </source>
</evidence>
<dbReference type="EMBL" id="BGZK01000565">
    <property type="protein sequence ID" value="GBP50392.1"/>
    <property type="molecule type" value="Genomic_DNA"/>
</dbReference>
<organism evidence="2 3">
    <name type="scientific">Eumeta variegata</name>
    <name type="common">Bagworm moth</name>
    <name type="synonym">Eumeta japonica</name>
    <dbReference type="NCBI Taxonomy" id="151549"/>
    <lineage>
        <taxon>Eukaryota</taxon>
        <taxon>Metazoa</taxon>
        <taxon>Ecdysozoa</taxon>
        <taxon>Arthropoda</taxon>
        <taxon>Hexapoda</taxon>
        <taxon>Insecta</taxon>
        <taxon>Pterygota</taxon>
        <taxon>Neoptera</taxon>
        <taxon>Endopterygota</taxon>
        <taxon>Lepidoptera</taxon>
        <taxon>Glossata</taxon>
        <taxon>Ditrysia</taxon>
        <taxon>Tineoidea</taxon>
        <taxon>Psychidae</taxon>
        <taxon>Oiketicinae</taxon>
        <taxon>Eumeta</taxon>
    </lineage>
</organism>
<feature type="compositionally biased region" description="Basic and acidic residues" evidence="1">
    <location>
        <begin position="84"/>
        <end position="93"/>
    </location>
</feature>
<dbReference type="Proteomes" id="UP000299102">
    <property type="component" value="Unassembled WGS sequence"/>
</dbReference>
<name>A0A4C1WIR5_EUMVA</name>
<dbReference type="AlphaFoldDB" id="A0A4C1WIR5"/>
<keyword evidence="3" id="KW-1185">Reference proteome</keyword>
<feature type="region of interest" description="Disordered" evidence="1">
    <location>
        <begin position="72"/>
        <end position="93"/>
    </location>
</feature>
<gene>
    <name evidence="2" type="ORF">EVAR_30099_1</name>
</gene>